<dbReference type="EMBL" id="QNVV01000017">
    <property type="protein sequence ID" value="REC45258.1"/>
    <property type="molecule type" value="Genomic_DNA"/>
</dbReference>
<protein>
    <recommendedName>
        <fullName evidence="2">DUF1266 domain-containing protein</fullName>
    </recommendedName>
</protein>
<dbReference type="OrthoDB" id="787383at2"/>
<dbReference type="InterPro" id="IPR009677">
    <property type="entry name" value="DUF1266"/>
</dbReference>
<keyword evidence="1" id="KW-0472">Membrane</keyword>
<keyword evidence="4" id="KW-1185">Reference proteome</keyword>
<dbReference type="AlphaFoldDB" id="A0A3D9AV75"/>
<dbReference type="Pfam" id="PF06889">
    <property type="entry name" value="DUF1266"/>
    <property type="match status" value="1"/>
</dbReference>
<accession>A0A3D9AV75</accession>
<sequence length="368" mass="43126">MQNSGSMKEFIQNHPGEKDRLPRYNPQDDNRTALGWACFVLVLIPVVMMYAVFSRLKEINRIENWMYYAGIVLSLVFGALTAVFFIRKVAQRRIAEQKKYYRLYGAHWLPQEKREALQLDAPDGFQYGEWIETLEYWPCEIRGARPEHYKTFLVTTKEERLQGNDQSWGVLSEQSYHEVIDQLFNGMHSQLFAADQTLLEAHNRQKMIARLAELTQLSENDVRRCWLAKGKKPPQLLWGFDLNRVIELSRTSFMADIISEQAAWNNILQSSEYIHALFDNMDDYYNNFRLGHAYWSNDFTLTSQKMKGHNAYNTECNWPITHVIWRKNSLSILPEVIQNACETFVIHETRKTQPNIIKGFHKGNDSAD</sequence>
<evidence type="ECO:0000256" key="1">
    <source>
        <dbReference type="SAM" id="Phobius"/>
    </source>
</evidence>
<evidence type="ECO:0000259" key="2">
    <source>
        <dbReference type="Pfam" id="PF06889"/>
    </source>
</evidence>
<evidence type="ECO:0000313" key="4">
    <source>
        <dbReference type="Proteomes" id="UP000256257"/>
    </source>
</evidence>
<comment type="caution">
    <text evidence="3">The sequence shown here is derived from an EMBL/GenBank/DDBJ whole genome shotgun (WGS) entry which is preliminary data.</text>
</comment>
<gene>
    <name evidence="3" type="ORF">DRF67_16340</name>
</gene>
<organism evidence="3 4">
    <name type="scientific">Chryseobacterium pennipullorum</name>
    <dbReference type="NCBI Taxonomy" id="2258963"/>
    <lineage>
        <taxon>Bacteria</taxon>
        <taxon>Pseudomonadati</taxon>
        <taxon>Bacteroidota</taxon>
        <taxon>Flavobacteriia</taxon>
        <taxon>Flavobacteriales</taxon>
        <taxon>Weeksellaceae</taxon>
        <taxon>Chryseobacterium group</taxon>
        <taxon>Chryseobacterium</taxon>
    </lineage>
</organism>
<feature type="transmembrane region" description="Helical" evidence="1">
    <location>
        <begin position="65"/>
        <end position="86"/>
    </location>
</feature>
<keyword evidence="1" id="KW-1133">Transmembrane helix</keyword>
<proteinExistence type="predicted"/>
<reference evidence="3 4" key="1">
    <citation type="submission" date="2018-06" db="EMBL/GenBank/DDBJ databases">
        <title>Novel Chryseobacterium species.</title>
        <authorList>
            <person name="Newman J."/>
            <person name="Hugo C."/>
            <person name="Oosthuizen L."/>
            <person name="Charimba G."/>
        </authorList>
    </citation>
    <scope>NUCLEOTIDE SEQUENCE [LARGE SCALE GENOMIC DNA]</scope>
    <source>
        <strain evidence="3 4">7_F195</strain>
    </source>
</reference>
<keyword evidence="1" id="KW-0812">Transmembrane</keyword>
<evidence type="ECO:0000313" key="3">
    <source>
        <dbReference type="EMBL" id="REC45258.1"/>
    </source>
</evidence>
<feature type="transmembrane region" description="Helical" evidence="1">
    <location>
        <begin position="33"/>
        <end position="53"/>
    </location>
</feature>
<dbReference type="Proteomes" id="UP000256257">
    <property type="component" value="Unassembled WGS sequence"/>
</dbReference>
<feature type="domain" description="DUF1266" evidence="2">
    <location>
        <begin position="166"/>
        <end position="323"/>
    </location>
</feature>
<name>A0A3D9AV75_9FLAO</name>
<dbReference type="RefSeq" id="WP_115929375.1">
    <property type="nucleotide sequence ID" value="NZ_QNVV01000017.1"/>
</dbReference>